<feature type="region of interest" description="Disordered" evidence="6">
    <location>
        <begin position="998"/>
        <end position="1074"/>
    </location>
</feature>
<feature type="compositionally biased region" description="Basic and acidic residues" evidence="6">
    <location>
        <begin position="241"/>
        <end position="254"/>
    </location>
</feature>
<protein>
    <recommendedName>
        <fullName evidence="7">FH2 domain-containing protein</fullName>
    </recommendedName>
</protein>
<dbReference type="GO" id="GO:0005737">
    <property type="term" value="C:cytoplasm"/>
    <property type="evidence" value="ECO:0007669"/>
    <property type="project" value="UniProtKB-ARBA"/>
</dbReference>
<dbReference type="SUPFAM" id="SSF101447">
    <property type="entry name" value="Formin homology 2 domain (FH2 domain)"/>
    <property type="match status" value="1"/>
</dbReference>
<dbReference type="PANTHER" id="PTHR45920">
    <property type="entry name" value="FORMIN HOMOLOGY 2 DOMAIN CONTAINING, ISOFORM I"/>
    <property type="match status" value="1"/>
</dbReference>
<dbReference type="GO" id="GO:0045010">
    <property type="term" value="P:actin nucleation"/>
    <property type="evidence" value="ECO:0007669"/>
    <property type="project" value="InterPro"/>
</dbReference>
<reference evidence="8" key="2">
    <citation type="submission" date="2025-08" db="UniProtKB">
        <authorList>
            <consortium name="Ensembl"/>
        </authorList>
    </citation>
    <scope>IDENTIFICATION</scope>
</reference>
<organism evidence="8 9">
    <name type="scientific">Poecilia formosa</name>
    <name type="common">Amazon molly</name>
    <name type="synonym">Limia formosa</name>
    <dbReference type="NCBI Taxonomy" id="48698"/>
    <lineage>
        <taxon>Eukaryota</taxon>
        <taxon>Metazoa</taxon>
        <taxon>Chordata</taxon>
        <taxon>Craniata</taxon>
        <taxon>Vertebrata</taxon>
        <taxon>Euteleostomi</taxon>
        <taxon>Actinopterygii</taxon>
        <taxon>Neopterygii</taxon>
        <taxon>Teleostei</taxon>
        <taxon>Neoteleostei</taxon>
        <taxon>Acanthomorphata</taxon>
        <taxon>Ovalentaria</taxon>
        <taxon>Atherinomorphae</taxon>
        <taxon>Cyprinodontiformes</taxon>
        <taxon>Poeciliidae</taxon>
        <taxon>Poeciliinae</taxon>
        <taxon>Poecilia</taxon>
    </lineage>
</organism>
<dbReference type="EMBL" id="AYCK01016887">
    <property type="status" value="NOT_ANNOTATED_CDS"/>
    <property type="molecule type" value="Genomic_DNA"/>
</dbReference>
<dbReference type="FunFam" id="1.20.58.2220:FF:000005">
    <property type="entry name" value="Formin 1"/>
    <property type="match status" value="1"/>
</dbReference>
<reference evidence="8" key="3">
    <citation type="submission" date="2025-09" db="UniProtKB">
        <authorList>
            <consortium name="Ensembl"/>
        </authorList>
    </citation>
    <scope>IDENTIFICATION</scope>
</reference>
<dbReference type="eggNOG" id="KOG1922">
    <property type="taxonomic scope" value="Eukaryota"/>
</dbReference>
<dbReference type="InterPro" id="IPR015425">
    <property type="entry name" value="FH2_Formin"/>
</dbReference>
<keyword evidence="9" id="KW-1185">Reference proteome</keyword>
<feature type="coiled-coil region" evidence="5">
    <location>
        <begin position="855"/>
        <end position="882"/>
    </location>
</feature>
<dbReference type="PRINTS" id="PR00828">
    <property type="entry name" value="FORMIN"/>
</dbReference>
<evidence type="ECO:0000256" key="1">
    <source>
        <dbReference type="ARBA" id="ARBA00004123"/>
    </source>
</evidence>
<dbReference type="EMBL" id="AYCK01016890">
    <property type="status" value="NOT_ANNOTATED_CDS"/>
    <property type="molecule type" value="Genomic_DNA"/>
</dbReference>
<evidence type="ECO:0000259" key="7">
    <source>
        <dbReference type="PROSITE" id="PS51444"/>
    </source>
</evidence>
<keyword evidence="3 5" id="KW-0175">Coiled coil</keyword>
<dbReference type="GO" id="GO:0005634">
    <property type="term" value="C:nucleus"/>
    <property type="evidence" value="ECO:0007669"/>
    <property type="project" value="UniProtKB-SubCell"/>
</dbReference>
<feature type="compositionally biased region" description="Basic and acidic residues" evidence="6">
    <location>
        <begin position="273"/>
        <end position="282"/>
    </location>
</feature>
<dbReference type="GO" id="GO:0030866">
    <property type="term" value="P:cortical actin cytoskeleton organization"/>
    <property type="evidence" value="ECO:0007669"/>
    <property type="project" value="TreeGrafter"/>
</dbReference>
<feature type="domain" description="FH2" evidence="7">
    <location>
        <begin position="1093"/>
        <end position="1508"/>
    </location>
</feature>
<feature type="region of interest" description="Disordered" evidence="6">
    <location>
        <begin position="241"/>
        <end position="302"/>
    </location>
</feature>
<evidence type="ECO:0000256" key="5">
    <source>
        <dbReference type="SAM" id="Coils"/>
    </source>
</evidence>
<dbReference type="Ensembl" id="ENSPFOT00000015306.2">
    <property type="protein sequence ID" value="ENSPFOP00000015284.2"/>
    <property type="gene ID" value="ENSPFOG00000015225.2"/>
</dbReference>
<evidence type="ECO:0000256" key="2">
    <source>
        <dbReference type="ARBA" id="ARBA00005271"/>
    </source>
</evidence>
<dbReference type="EMBL" id="AYCK01016895">
    <property type="status" value="NOT_ANNOTATED_CDS"/>
    <property type="molecule type" value="Genomic_DNA"/>
</dbReference>
<accession>A0A087YB81</accession>
<dbReference type="InterPro" id="IPR042201">
    <property type="entry name" value="FH2_Formin_sf"/>
</dbReference>
<evidence type="ECO:0000313" key="8">
    <source>
        <dbReference type="Ensembl" id="ENSPFOP00000015284.2"/>
    </source>
</evidence>
<feature type="compositionally biased region" description="Basic and acidic residues" evidence="6">
    <location>
        <begin position="26"/>
        <end position="36"/>
    </location>
</feature>
<dbReference type="GO" id="GO:0051015">
    <property type="term" value="F:actin filament binding"/>
    <property type="evidence" value="ECO:0007669"/>
    <property type="project" value="TreeGrafter"/>
</dbReference>
<feature type="compositionally biased region" description="Pro residues" evidence="6">
    <location>
        <begin position="998"/>
        <end position="1059"/>
    </location>
</feature>
<proteinExistence type="inferred from homology"/>
<dbReference type="GO" id="GO:0005884">
    <property type="term" value="C:actin filament"/>
    <property type="evidence" value="ECO:0007669"/>
    <property type="project" value="InterPro"/>
</dbReference>
<evidence type="ECO:0000313" key="9">
    <source>
        <dbReference type="Proteomes" id="UP000028760"/>
    </source>
</evidence>
<sequence length="1532" mass="168951">MGNQEAKQKRAAGSSGNGSYPSLNEGWREGGGDLTKRGGKKLSKQGGKGTNSSGGGGIHGTGPGKKRNKSDSKSSVFSLRKRKINLKGSSIPGLNEDDWASQHDNLDSTKTPDLSADELGHSDSEAAFPEKRKKPEQENRNKDRREEEKSQEAGPKGGSSGSDTDIYSFHSAADHEDLLADIQLAIRLQHQQQYDGENAISEVHEGGTGDLNWRAAEEWTKKSNGVDKETHQEVVGMTPELERDTPVLSHRDKGTGGGPGRAGSAKVSSEGKCLGRMEEEKFSPPPVSNSKSTEHAERLSSRVVFDEGDGQLGSGTSAESLEDCVLTSSKSNQCDASCNGSSPSDQLCSRGSICFITLTPQGSPKLAKQLFKSTHSSNFYSHVVKSYPTIFPSYIKTTTRQLSTPGHSPALSPSHSPLSPRRAHLHNHRMVGGEPETHRQRSLSLTGTLSRSADWTEELEKRLRGREVDGGEYLMGYRGGGSQPICATRRSSCGQVSLCAFQDVFTGRTLLEKLFLQQQQEETEEAERLCSKILAMGLLLPFSDCFREQLGGSTAQISSTASAKFDIIQNIHKSDSGATAHYSGGCENRGDATWSVKLPTCTSGYAVLDRTRLLSPLVLHMQFMYFEAESSLVYSPPTHSEPSFLFPSSFLTKYVMSATKEEKTELVINLWKQTQTHNENQSNDKIIIFHFNTDKQAKKSLGLEFMQSAKIKSYRLRLFVTFTRFSFHLLGPSATNPCKPPSAPHRDCLPQSSRTHTRAMSNSSQSYLANVLHFITTSDSVTVQCVSLHLRVPVALLCSRHSATFKSSMPRWDPCGDKEGRLYGSHMGLKSASEQRLYIFKFLQGEYVLPSKKLKEKHVNVIQQLEQTIEDLRTKIAELERQPPLLEEKGITTITSTTDRECGGNESLLRSLCDAHLQTEAGASVGCQEVKSVQTSPMDDSFRFNMLCRGLDGGFLQPSSNHDCSCQLEPCTSPLLHQGETVILHSCLNLVPGFSGPPPPPPPPPLPGFPGPPPPPPPPPLPGFPGPPPPPPPPPLPGHSGPPHPPPPPGSGPPPPPPGATGIPSLPAGMGSLPPPLPLGLYSLSLTQDKPARKAAVEPPRPMKPLYWTRIQLHTKRDIPSSLVWESVEEPDVDFDEFVALFSKTAVKEKKQPLSDTITKSKAKQVVKLLNNKRSQAVGILMSSLHLDMKDIQHAVLNLDNNIVDTETLQALYENRAQQEELDKIEKHIKSSKDKENAKPLDKPEQFLYQLSLIPDFSSRVFCILFQSSFCECMSSITRKINTLQRVCKTLQDNVSVKKILGLVLAFGNFMNGGNRTRGQADGFTLEILPKLKDVKSNDGAKSLLSYIVAYFLRHFDEDAGKETSVFPLPEPHDLFQVSQMKFEDFQKDFIRLRKDLRACTSEVEKVCKVSDEDNLQPFKEKMDGFLAQAKSELEILDAQLSSTHKLFLELTVFYSVKPKAGEKEVSPNTLFSIWHEFSSDFKDQWKKENKTILKERLKAAEECFRQAKEKTSYNVKPKHASGIVSFLEIFL</sequence>
<dbReference type="Proteomes" id="UP000028760">
    <property type="component" value="Unassembled WGS sequence"/>
</dbReference>
<dbReference type="EMBL" id="AYCK01016888">
    <property type="status" value="NOT_ANNOTATED_CDS"/>
    <property type="molecule type" value="Genomic_DNA"/>
</dbReference>
<feature type="compositionally biased region" description="Gly residues" evidence="6">
    <location>
        <begin position="46"/>
        <end position="63"/>
    </location>
</feature>
<dbReference type="STRING" id="48698.ENSPFOP00000015284"/>
<dbReference type="GO" id="GO:0008017">
    <property type="term" value="F:microtubule binding"/>
    <property type="evidence" value="ECO:0007669"/>
    <property type="project" value="InterPro"/>
</dbReference>
<dbReference type="EMBL" id="AYCK01016893">
    <property type="status" value="NOT_ANNOTATED_CDS"/>
    <property type="molecule type" value="Genomic_DNA"/>
</dbReference>
<feature type="region of interest" description="Disordered" evidence="6">
    <location>
        <begin position="1"/>
        <end position="169"/>
    </location>
</feature>
<dbReference type="OMA" id="FIFRRER"/>
<comment type="similarity">
    <text evidence="2">Belongs to the formin homology family. Cappuccino subfamily.</text>
</comment>
<dbReference type="PANTHER" id="PTHR45920:SF7">
    <property type="entry name" value="FORMIN-G"/>
    <property type="match status" value="1"/>
</dbReference>
<name>A0A087YB81_POEFO</name>
<feature type="compositionally biased region" description="Basic and acidic residues" evidence="6">
    <location>
        <begin position="118"/>
        <end position="151"/>
    </location>
</feature>
<dbReference type="Pfam" id="PF02181">
    <property type="entry name" value="FH2"/>
    <property type="match status" value="1"/>
</dbReference>
<feature type="compositionally biased region" description="Low complexity" evidence="6">
    <location>
        <begin position="407"/>
        <end position="420"/>
    </location>
</feature>
<reference evidence="9" key="1">
    <citation type="submission" date="2013-10" db="EMBL/GenBank/DDBJ databases">
        <authorList>
            <person name="Schartl M."/>
            <person name="Warren W."/>
        </authorList>
    </citation>
    <scope>NUCLEOTIDE SEQUENCE [LARGE SCALE GENOMIC DNA]</scope>
    <source>
        <strain evidence="9">female</strain>
    </source>
</reference>
<dbReference type="EMBL" id="AYCK01016894">
    <property type="status" value="NOT_ANNOTATED_CDS"/>
    <property type="molecule type" value="Genomic_DNA"/>
</dbReference>
<dbReference type="InterPro" id="IPR001265">
    <property type="entry name" value="Formin_Cappuccino_subfam"/>
</dbReference>
<dbReference type="PROSITE" id="PS51444">
    <property type="entry name" value="FH2"/>
    <property type="match status" value="1"/>
</dbReference>
<dbReference type="Gene3D" id="1.20.58.2220">
    <property type="entry name" value="Formin, FH2 domain"/>
    <property type="match status" value="1"/>
</dbReference>
<evidence type="ECO:0000256" key="3">
    <source>
        <dbReference type="ARBA" id="ARBA00023054"/>
    </source>
</evidence>
<evidence type="ECO:0000256" key="6">
    <source>
        <dbReference type="SAM" id="MobiDB-lite"/>
    </source>
</evidence>
<dbReference type="GeneTree" id="ENSGT00940000154289"/>
<dbReference type="EMBL" id="AYCK01016891">
    <property type="status" value="NOT_ANNOTATED_CDS"/>
    <property type="molecule type" value="Genomic_DNA"/>
</dbReference>
<feature type="region of interest" description="Disordered" evidence="6">
    <location>
        <begin position="401"/>
        <end position="421"/>
    </location>
</feature>
<keyword evidence="4" id="KW-0539">Nucleus</keyword>
<dbReference type="EMBL" id="AYCK01016889">
    <property type="status" value="NOT_ANNOTATED_CDS"/>
    <property type="molecule type" value="Genomic_DNA"/>
</dbReference>
<dbReference type="SMART" id="SM00498">
    <property type="entry name" value="FH2"/>
    <property type="match status" value="1"/>
</dbReference>
<evidence type="ECO:0000256" key="4">
    <source>
        <dbReference type="ARBA" id="ARBA00023242"/>
    </source>
</evidence>
<dbReference type="EMBL" id="AYCK01016892">
    <property type="status" value="NOT_ANNOTATED_CDS"/>
    <property type="molecule type" value="Genomic_DNA"/>
</dbReference>
<comment type="subcellular location">
    <subcellularLocation>
        <location evidence="1">Nucleus</location>
    </subcellularLocation>
</comment>